<dbReference type="HOGENOM" id="CLU_003468_5_3_10"/>
<keyword evidence="5" id="KW-0694">RNA-binding</keyword>
<accession>B3QZC2</accession>
<feature type="domain" description="S1 motif" evidence="7">
    <location>
        <begin position="42"/>
        <end position="76"/>
    </location>
</feature>
<evidence type="ECO:0000256" key="3">
    <source>
        <dbReference type="ARBA" id="ARBA00022801"/>
    </source>
</evidence>
<dbReference type="eggNOG" id="COG1530">
    <property type="taxonomic scope" value="Bacteria"/>
</dbReference>
<evidence type="ECO:0000256" key="5">
    <source>
        <dbReference type="ARBA" id="ARBA00022884"/>
    </source>
</evidence>
<dbReference type="GO" id="GO:0016787">
    <property type="term" value="F:hydrolase activity"/>
    <property type="evidence" value="ECO:0007669"/>
    <property type="project" value="UniProtKB-KW"/>
</dbReference>
<name>B3QZC2_CHLT3</name>
<dbReference type="PANTHER" id="PTHR30001:SF0">
    <property type="entry name" value="RIBONUCLEASE G"/>
    <property type="match status" value="1"/>
</dbReference>
<evidence type="ECO:0000256" key="2">
    <source>
        <dbReference type="ARBA" id="ARBA00022723"/>
    </source>
</evidence>
<proteinExistence type="predicted"/>
<keyword evidence="2" id="KW-0479">Metal-binding</keyword>
<evidence type="ECO:0000256" key="6">
    <source>
        <dbReference type="SAM" id="MobiDB-lite"/>
    </source>
</evidence>
<evidence type="ECO:0000256" key="1">
    <source>
        <dbReference type="ARBA" id="ARBA00001946"/>
    </source>
</evidence>
<dbReference type="CDD" id="cd04453">
    <property type="entry name" value="S1_RNase_E"/>
    <property type="match status" value="1"/>
</dbReference>
<keyword evidence="9" id="KW-1185">Reference proteome</keyword>
<dbReference type="GO" id="GO:0003723">
    <property type="term" value="F:RNA binding"/>
    <property type="evidence" value="ECO:0007669"/>
    <property type="project" value="UniProtKB-KW"/>
</dbReference>
<dbReference type="EMBL" id="CP001100">
    <property type="protein sequence ID" value="ACF13815.1"/>
    <property type="molecule type" value="Genomic_DNA"/>
</dbReference>
<dbReference type="RefSeq" id="WP_012499899.1">
    <property type="nucleotide sequence ID" value="NC_011026.1"/>
</dbReference>
<sequence>MKTVKKQLLMNKSGDEVQVALVEDGRLAEVFIERPESTRNVGDIYLGRVQKVVEGLQAAFIDIGHSSDGFLHFSDVGTTNEDYRALLGEDTDDDDDDDSDTDTDSDSDSDSDTDADASSDDESNPPSQEATKSSSRSRGRRGHDNNTQNASGEDAAGEKRNRRMSYTQMIASKLKPNDSILVQVIKEPISNKGARLTSDITIAGRFMVLLPFGSGHLAISKRIVNRRERRRLKGIVRSILPKGFGAIVRTVAEEQDELLLKTDLEKLLAKWKQIEETVKDAKPPKLIFKEDTMISSVLRDSLTEDVTELVTNSQHIYKETLTFVRWAAPEMEKRVSHYKGKLPLFESYGIAKDVESIFSRKVWLKSGGYLIIEHTEAMVVIDVNSGRYAAKREQEENSLKTNLEAAKEISRQLRLRDIGGIIVVDFIDLLDEKNARKVYDTMKTEFRRDRAKSNILPMSEFGLMQITRERIRPSLMQRMGDECPACGGSGVVQARHTTIHQINRWLRKYALNGNHAFERLDLYVSQTVAQPLFQDAMNPQWKWFLQHLLFVNVKTDDSLRSDDFRFYLSKNHSDVTTEYADL</sequence>
<dbReference type="NCBIfam" id="TIGR00757">
    <property type="entry name" value="RNaseEG"/>
    <property type="match status" value="1"/>
</dbReference>
<dbReference type="GO" id="GO:0005737">
    <property type="term" value="C:cytoplasm"/>
    <property type="evidence" value="ECO:0007669"/>
    <property type="project" value="TreeGrafter"/>
</dbReference>
<dbReference type="GO" id="GO:0004540">
    <property type="term" value="F:RNA nuclease activity"/>
    <property type="evidence" value="ECO:0007669"/>
    <property type="project" value="InterPro"/>
</dbReference>
<dbReference type="Gene3D" id="3.40.1260.20">
    <property type="entry name" value="Ribonuclease E, catalytic domain"/>
    <property type="match status" value="1"/>
</dbReference>
<gene>
    <name evidence="8" type="ordered locus">Ctha_1352</name>
</gene>
<dbReference type="GO" id="GO:0046872">
    <property type="term" value="F:metal ion binding"/>
    <property type="evidence" value="ECO:0007669"/>
    <property type="project" value="UniProtKB-KW"/>
</dbReference>
<comment type="cofactor">
    <cofactor evidence="1">
        <name>Mg(2+)</name>
        <dbReference type="ChEBI" id="CHEBI:18420"/>
    </cofactor>
</comment>
<keyword evidence="4" id="KW-0460">Magnesium</keyword>
<dbReference type="STRING" id="517418.Ctha_1352"/>
<dbReference type="SUPFAM" id="SSF50249">
    <property type="entry name" value="Nucleic acid-binding proteins"/>
    <property type="match status" value="1"/>
</dbReference>
<dbReference type="Pfam" id="PF10150">
    <property type="entry name" value="RNase_E_G"/>
    <property type="match status" value="1"/>
</dbReference>
<dbReference type="PANTHER" id="PTHR30001">
    <property type="entry name" value="RIBONUCLEASE"/>
    <property type="match status" value="1"/>
</dbReference>
<evidence type="ECO:0000256" key="4">
    <source>
        <dbReference type="ARBA" id="ARBA00022842"/>
    </source>
</evidence>
<dbReference type="Proteomes" id="UP000001208">
    <property type="component" value="Chromosome"/>
</dbReference>
<feature type="region of interest" description="Disordered" evidence="6">
    <location>
        <begin position="87"/>
        <end position="161"/>
    </location>
</feature>
<evidence type="ECO:0000259" key="7">
    <source>
        <dbReference type="PROSITE" id="PS50126"/>
    </source>
</evidence>
<dbReference type="KEGG" id="cts:Ctha_1352"/>
<reference evidence="8 9" key="1">
    <citation type="submission" date="2008-06" db="EMBL/GenBank/DDBJ databases">
        <title>Complete sequence of Chloroherpeton thalassium ATCC 35110.</title>
        <authorList>
            <consortium name="US DOE Joint Genome Institute"/>
            <person name="Lucas S."/>
            <person name="Copeland A."/>
            <person name="Lapidus A."/>
            <person name="Glavina del Rio T."/>
            <person name="Dalin E."/>
            <person name="Tice H."/>
            <person name="Bruce D."/>
            <person name="Goodwin L."/>
            <person name="Pitluck S."/>
            <person name="Schmutz J."/>
            <person name="Larimer F."/>
            <person name="Land M."/>
            <person name="Hauser L."/>
            <person name="Kyrpides N."/>
            <person name="Mikhailova N."/>
            <person name="Liu Z."/>
            <person name="Li T."/>
            <person name="Zhao F."/>
            <person name="Overmann J."/>
            <person name="Bryant D.A."/>
            <person name="Richardson P."/>
        </authorList>
    </citation>
    <scope>NUCLEOTIDE SEQUENCE [LARGE SCALE GENOMIC DNA]</scope>
    <source>
        <strain evidence="9">ATCC 35110 / GB-78</strain>
    </source>
</reference>
<dbReference type="OrthoDB" id="9804278at2"/>
<evidence type="ECO:0000313" key="8">
    <source>
        <dbReference type="EMBL" id="ACF13815.1"/>
    </source>
</evidence>
<protein>
    <submittedName>
        <fullName evidence="8">Ribonuclease, Rne/Rng family</fullName>
    </submittedName>
</protein>
<dbReference type="InterPro" id="IPR004659">
    <property type="entry name" value="RNase_E/G"/>
</dbReference>
<keyword evidence="3" id="KW-0378">Hydrolase</keyword>
<dbReference type="PROSITE" id="PS50126">
    <property type="entry name" value="S1"/>
    <property type="match status" value="1"/>
</dbReference>
<dbReference type="AlphaFoldDB" id="B3QZC2"/>
<dbReference type="SMART" id="SM00316">
    <property type="entry name" value="S1"/>
    <property type="match status" value="1"/>
</dbReference>
<dbReference type="GO" id="GO:0006364">
    <property type="term" value="P:rRNA processing"/>
    <property type="evidence" value="ECO:0007669"/>
    <property type="project" value="TreeGrafter"/>
</dbReference>
<dbReference type="InterPro" id="IPR012340">
    <property type="entry name" value="NA-bd_OB-fold"/>
</dbReference>
<dbReference type="InterPro" id="IPR003029">
    <property type="entry name" value="S1_domain"/>
</dbReference>
<feature type="compositionally biased region" description="Acidic residues" evidence="6">
    <location>
        <begin position="89"/>
        <end position="123"/>
    </location>
</feature>
<evidence type="ECO:0000313" key="9">
    <source>
        <dbReference type="Proteomes" id="UP000001208"/>
    </source>
</evidence>
<organism evidence="8 9">
    <name type="scientific">Chloroherpeton thalassium (strain ATCC 35110 / GB-78)</name>
    <dbReference type="NCBI Taxonomy" id="517418"/>
    <lineage>
        <taxon>Bacteria</taxon>
        <taxon>Pseudomonadati</taxon>
        <taxon>Chlorobiota</taxon>
        <taxon>Chlorobiia</taxon>
        <taxon>Chlorobiales</taxon>
        <taxon>Chloroherpetonaceae</taxon>
        <taxon>Chloroherpeton</taxon>
    </lineage>
</organism>
<dbReference type="InterPro" id="IPR019307">
    <property type="entry name" value="RNA-bd_AU-1/RNase_E/G"/>
</dbReference>
<dbReference type="Gene3D" id="2.40.50.140">
    <property type="entry name" value="Nucleic acid-binding proteins"/>
    <property type="match status" value="1"/>
</dbReference>